<evidence type="ECO:0000313" key="12">
    <source>
        <dbReference type="Proteomes" id="UP000694562"/>
    </source>
</evidence>
<dbReference type="GO" id="GO:0004021">
    <property type="term" value="F:L-alanine:2-oxoglutarate aminotransferase activity"/>
    <property type="evidence" value="ECO:0007669"/>
    <property type="project" value="UniProtKB-EC"/>
</dbReference>
<evidence type="ECO:0000259" key="10">
    <source>
        <dbReference type="Pfam" id="PF00155"/>
    </source>
</evidence>
<dbReference type="InterPro" id="IPR015422">
    <property type="entry name" value="PyrdxlP-dep_Trfase_small"/>
</dbReference>
<evidence type="ECO:0000256" key="9">
    <source>
        <dbReference type="ARBA" id="ARBA00047412"/>
    </source>
</evidence>
<protein>
    <recommendedName>
        <fullName evidence="8">alanine transaminase</fullName>
        <ecNumber evidence="8">2.6.1.2</ecNumber>
    </recommendedName>
</protein>
<dbReference type="InterPro" id="IPR015424">
    <property type="entry name" value="PyrdxlP-dep_Trfase"/>
</dbReference>
<comment type="pathway">
    <text evidence="6">Amino-acid degradation; L-alanine degradation via transaminase pathway; pyruvate from L-alanine: step 1/1.</text>
</comment>
<dbReference type="Pfam" id="PF00155">
    <property type="entry name" value="Aminotran_1_2"/>
    <property type="match status" value="1"/>
</dbReference>
<accession>A0A8C4UBZ8</accession>
<dbReference type="OrthoDB" id="9389192at2759"/>
<dbReference type="InterPro" id="IPR004839">
    <property type="entry name" value="Aminotransferase_I/II_large"/>
</dbReference>
<dbReference type="UniPathway" id="UPA00528">
    <property type="reaction ID" value="UER00586"/>
</dbReference>
<evidence type="ECO:0000313" key="11">
    <source>
        <dbReference type="Ensembl" id="ENSFTIP00000010906.1"/>
    </source>
</evidence>
<comment type="cofactor">
    <cofactor evidence="1">
        <name>pyridoxal 5'-phosphate</name>
        <dbReference type="ChEBI" id="CHEBI:597326"/>
    </cofactor>
</comment>
<keyword evidence="12" id="KW-1185">Reference proteome</keyword>
<evidence type="ECO:0000256" key="6">
    <source>
        <dbReference type="ARBA" id="ARBA00025708"/>
    </source>
</evidence>
<comment type="subunit">
    <text evidence="2">Homodimer.</text>
</comment>
<reference evidence="11" key="2">
    <citation type="submission" date="2025-09" db="UniProtKB">
        <authorList>
            <consortium name="Ensembl"/>
        </authorList>
    </citation>
    <scope>IDENTIFICATION</scope>
</reference>
<dbReference type="OMA" id="DALMEPP"/>
<evidence type="ECO:0000256" key="5">
    <source>
        <dbReference type="ARBA" id="ARBA00022898"/>
    </source>
</evidence>
<dbReference type="InterPro" id="IPR045088">
    <property type="entry name" value="ALAT1/2-like"/>
</dbReference>
<evidence type="ECO:0000256" key="3">
    <source>
        <dbReference type="ARBA" id="ARBA00022576"/>
    </source>
</evidence>
<comment type="similarity">
    <text evidence="7">Belongs to the class-I pyridoxal-phosphate-dependent aminotransferase family. Alanine aminotransferase subfamily.</text>
</comment>
<dbReference type="PANTHER" id="PTHR11751:SF308">
    <property type="entry name" value="ALANINE AMINOTRANSFERASE 1"/>
    <property type="match status" value="1"/>
</dbReference>
<dbReference type="Proteomes" id="UP000694562">
    <property type="component" value="Unplaced"/>
</dbReference>
<dbReference type="Ensembl" id="ENSFTIT00000011381.1">
    <property type="protein sequence ID" value="ENSFTIP00000010906.1"/>
    <property type="gene ID" value="ENSFTIG00000007305.1"/>
</dbReference>
<comment type="catalytic activity">
    <reaction evidence="9">
        <text>L-alanine + 2-oxoglutarate = pyruvate + L-glutamate</text>
        <dbReference type="Rhea" id="RHEA:19453"/>
        <dbReference type="ChEBI" id="CHEBI:15361"/>
        <dbReference type="ChEBI" id="CHEBI:16810"/>
        <dbReference type="ChEBI" id="CHEBI:29985"/>
        <dbReference type="ChEBI" id="CHEBI:57972"/>
        <dbReference type="EC" id="2.6.1.2"/>
    </reaction>
</comment>
<keyword evidence="5" id="KW-0663">Pyridoxal phosphate</keyword>
<dbReference type="Gene3D" id="1.10.287.1970">
    <property type="match status" value="1"/>
</dbReference>
<reference evidence="11" key="1">
    <citation type="submission" date="2025-08" db="UniProtKB">
        <authorList>
            <consortium name="Ensembl"/>
        </authorList>
    </citation>
    <scope>IDENTIFICATION</scope>
</reference>
<keyword evidence="4" id="KW-0808">Transferase</keyword>
<feature type="domain" description="Aminotransferase class I/classII large" evidence="10">
    <location>
        <begin position="93"/>
        <end position="451"/>
    </location>
</feature>
<dbReference type="Gene3D" id="3.40.640.10">
    <property type="entry name" value="Type I PLP-dependent aspartate aminotransferase-like (Major domain)"/>
    <property type="match status" value="1"/>
</dbReference>
<evidence type="ECO:0000256" key="8">
    <source>
        <dbReference type="ARBA" id="ARBA00026106"/>
    </source>
</evidence>
<dbReference type="SUPFAM" id="SSF53383">
    <property type="entry name" value="PLP-dependent transferases"/>
    <property type="match status" value="1"/>
</dbReference>
<dbReference type="AlphaFoldDB" id="A0A8C4UBZ8"/>
<name>A0A8C4UBZ8_FALTI</name>
<organism evidence="11 12">
    <name type="scientific">Falco tinnunculus</name>
    <name type="common">Common kestrel</name>
    <dbReference type="NCBI Taxonomy" id="100819"/>
    <lineage>
        <taxon>Eukaryota</taxon>
        <taxon>Metazoa</taxon>
        <taxon>Chordata</taxon>
        <taxon>Craniata</taxon>
        <taxon>Vertebrata</taxon>
        <taxon>Euteleostomi</taxon>
        <taxon>Archelosauria</taxon>
        <taxon>Archosauria</taxon>
        <taxon>Dinosauria</taxon>
        <taxon>Saurischia</taxon>
        <taxon>Theropoda</taxon>
        <taxon>Coelurosauria</taxon>
        <taxon>Aves</taxon>
        <taxon>Neognathae</taxon>
        <taxon>Neoaves</taxon>
        <taxon>Telluraves</taxon>
        <taxon>Australaves</taxon>
        <taxon>Falconiformes</taxon>
        <taxon>Falconidae</taxon>
        <taxon>Falco</taxon>
    </lineage>
</organism>
<evidence type="ECO:0000256" key="1">
    <source>
        <dbReference type="ARBA" id="ARBA00001933"/>
    </source>
</evidence>
<keyword evidence="3" id="KW-0032">Aminotransferase</keyword>
<dbReference type="FunFam" id="3.40.640.10:FF:000236">
    <property type="entry name" value="Alanine aminotransferase 2"/>
    <property type="match status" value="1"/>
</dbReference>
<dbReference type="PANTHER" id="PTHR11751">
    <property type="entry name" value="ALANINE AMINOTRANSFERASE"/>
    <property type="match status" value="1"/>
</dbReference>
<dbReference type="GO" id="GO:0030170">
    <property type="term" value="F:pyridoxal phosphate binding"/>
    <property type="evidence" value="ECO:0007669"/>
    <property type="project" value="InterPro"/>
</dbReference>
<dbReference type="CDD" id="cd00609">
    <property type="entry name" value="AAT_like"/>
    <property type="match status" value="1"/>
</dbReference>
<dbReference type="Gene3D" id="3.90.1150.10">
    <property type="entry name" value="Aspartate Aminotransferase, domain 1"/>
    <property type="match status" value="1"/>
</dbReference>
<dbReference type="EC" id="2.6.1.2" evidence="8"/>
<dbReference type="InterPro" id="IPR015421">
    <property type="entry name" value="PyrdxlP-dep_Trfase_major"/>
</dbReference>
<evidence type="ECO:0000256" key="4">
    <source>
        <dbReference type="ARBA" id="ARBA00022679"/>
    </source>
</evidence>
<sequence length="487" mass="52111">MHVAPLPAPLPAPFPSPFTTPWHFPAGTVSTAAAMAMAQGTLGTSEPAVLVPGVPVDCSGDDAHAVGRGPLAVLRQVAATCAYPDLLGSPAVPESAQRRARRILQEMDAGNIGGYNHEHRALGVPTRVARFLERRDSGVPCHPCNIILCNGTASILPFVLSLVVDERAAQPTGVLVPVPGPPLHAAAAGLAGAVAVPYPLAEEQGWAVAGEALRQVLRQARVRCHPKVLCIVNPGDPTGHVLSRQSMEDIIRLVAEEHLLLLADEVQQERAFLPGCPFLSFKRVLWEMGAPLASTVQLVSFYSLSKSVAGESGFRVGFLELVNIEEGITLPFQLAQSIPRPCVLGRILLDLLMDPPDEGDPIQKALEEQRQGLRRDLAHNARRVQEVLGRAPGICCQPVQGGARAFPRIQLPPRALQQARVLGLEPDVFFCQELREATGVVLAPGSEFGQPEGTYHVGLSLLPPAETLEPVLLALTHFHAAFLRHFS</sequence>
<proteinExistence type="inferred from homology"/>
<dbReference type="GO" id="GO:0042853">
    <property type="term" value="P:L-alanine catabolic process"/>
    <property type="evidence" value="ECO:0007669"/>
    <property type="project" value="UniProtKB-UniPathway"/>
</dbReference>
<evidence type="ECO:0000256" key="2">
    <source>
        <dbReference type="ARBA" id="ARBA00011738"/>
    </source>
</evidence>
<evidence type="ECO:0000256" key="7">
    <source>
        <dbReference type="ARBA" id="ARBA00025785"/>
    </source>
</evidence>